<name>A0A1T5EAZ4_9SPHI</name>
<dbReference type="InterPro" id="IPR002645">
    <property type="entry name" value="STAS_dom"/>
</dbReference>
<dbReference type="SUPFAM" id="SSF52091">
    <property type="entry name" value="SpoIIaa-like"/>
    <property type="match status" value="1"/>
</dbReference>
<dbReference type="RefSeq" id="WP_079643394.1">
    <property type="nucleotide sequence ID" value="NZ_FUZF01000010.1"/>
</dbReference>
<dbReference type="AlphaFoldDB" id="A0A1T5EAZ4"/>
<accession>A0A1T5EAZ4</accession>
<dbReference type="Proteomes" id="UP000190150">
    <property type="component" value="Unassembled WGS sequence"/>
</dbReference>
<dbReference type="Pfam" id="PF01740">
    <property type="entry name" value="STAS"/>
    <property type="match status" value="1"/>
</dbReference>
<dbReference type="EMBL" id="FUZF01000010">
    <property type="protein sequence ID" value="SKB81197.1"/>
    <property type="molecule type" value="Genomic_DNA"/>
</dbReference>
<reference evidence="3" key="1">
    <citation type="submission" date="2017-02" db="EMBL/GenBank/DDBJ databases">
        <authorList>
            <person name="Varghese N."/>
            <person name="Submissions S."/>
        </authorList>
    </citation>
    <scope>NUCLEOTIDE SEQUENCE [LARGE SCALE GENOMIC DNA]</scope>
    <source>
        <strain evidence="3">DSM 24091</strain>
    </source>
</reference>
<dbReference type="STRING" id="1513896.SAMN05660841_02490"/>
<protein>
    <submittedName>
        <fullName evidence="2">Anti-anti-sigma regulatory factor (Antagonist of anti-sigma factor)</fullName>
    </submittedName>
</protein>
<sequence>MRYTIDKHERYVVIEPLTSVLDAAAAAFLKGEFMLRNTSGQRNIVLDLAQVQDICEEGIRMGLLAHRLCQGADGMFIITGLTPAVQHILKVAHLDKFFTIVKSITDAEDLIFSNEIQRDLIGGV</sequence>
<dbReference type="OrthoDB" id="9796110at2"/>
<dbReference type="Gene3D" id="3.30.750.24">
    <property type="entry name" value="STAS domain"/>
    <property type="match status" value="1"/>
</dbReference>
<keyword evidence="3" id="KW-1185">Reference proteome</keyword>
<feature type="domain" description="STAS" evidence="1">
    <location>
        <begin position="13"/>
        <end position="107"/>
    </location>
</feature>
<proteinExistence type="predicted"/>
<dbReference type="InterPro" id="IPR036513">
    <property type="entry name" value="STAS_dom_sf"/>
</dbReference>
<evidence type="ECO:0000259" key="1">
    <source>
        <dbReference type="Pfam" id="PF01740"/>
    </source>
</evidence>
<organism evidence="2 3">
    <name type="scientific">Sphingobacterium nematocida</name>
    <dbReference type="NCBI Taxonomy" id="1513896"/>
    <lineage>
        <taxon>Bacteria</taxon>
        <taxon>Pseudomonadati</taxon>
        <taxon>Bacteroidota</taxon>
        <taxon>Sphingobacteriia</taxon>
        <taxon>Sphingobacteriales</taxon>
        <taxon>Sphingobacteriaceae</taxon>
        <taxon>Sphingobacterium</taxon>
    </lineage>
</organism>
<evidence type="ECO:0000313" key="2">
    <source>
        <dbReference type="EMBL" id="SKB81197.1"/>
    </source>
</evidence>
<gene>
    <name evidence="2" type="ORF">SAMN05660841_02490</name>
</gene>
<dbReference type="CDD" id="cd07043">
    <property type="entry name" value="STAS_anti-anti-sigma_factors"/>
    <property type="match status" value="1"/>
</dbReference>
<evidence type="ECO:0000313" key="3">
    <source>
        <dbReference type="Proteomes" id="UP000190150"/>
    </source>
</evidence>